<proteinExistence type="inferred from homology"/>
<name>A0ABT0RU44_9SPHN</name>
<keyword evidence="3" id="KW-0813">Transport</keyword>
<comment type="caution">
    <text evidence="11">The sequence shown here is derived from an EMBL/GenBank/DDBJ whole genome shotgun (WGS) entry which is preliminary data.</text>
</comment>
<evidence type="ECO:0000256" key="7">
    <source>
        <dbReference type="ARBA" id="ARBA00023237"/>
    </source>
</evidence>
<feature type="region of interest" description="Disordered" evidence="9">
    <location>
        <begin position="436"/>
        <end position="480"/>
    </location>
</feature>
<keyword evidence="10" id="KW-0732">Signal</keyword>
<sequence>MKRKHWTIIVPGAVLMCATPAFGVELRDAIQSAMQTNPEIRQAVHNKLATKEERKQAEGKWLPTVSVEGSAGLRKLRNPTRRDIGLDDETLKPVEGFVIADQLLWNSGGRQADIKYQAARTDAAGARVEERSEFVALNISRAYIDYLLQQRLVAIAQDNVTFHDRLAGDLREGVARGSISIADQQQAEERLQSARARVTETQEDLDTAAIQFQTLTGVPIDAVSMPPDLSQAMPASLAEAEELARQNNPRVQEAIADLEAQRYLTKVAQSELGPRFNLEGTARYGQDIDGFEGRTSDLGARVVMRWKIFDGFANTANVREQKSRADEIHARLFEMTRRAEEDTRSGWSRLTNQSRLVTELETQGRVADDLLLSYREQFNVGRRSLLDVLDAQNTRFNVQSSLETARMSKLYAQYRILAASNRLIDALGVQIATEARQDQRQKFDVNPIPPEDRQENSFPYPRMGPPTPGEDPSPYPSGNN</sequence>
<keyword evidence="12" id="KW-1185">Reference proteome</keyword>
<keyword evidence="7" id="KW-0998">Cell outer membrane</keyword>
<dbReference type="RefSeq" id="WP_249903943.1">
    <property type="nucleotide sequence ID" value="NZ_JAMGBA010000002.1"/>
</dbReference>
<keyword evidence="5" id="KW-0812">Transmembrane</keyword>
<dbReference type="SUPFAM" id="SSF56954">
    <property type="entry name" value="Outer membrane efflux proteins (OEP)"/>
    <property type="match status" value="1"/>
</dbReference>
<evidence type="ECO:0000256" key="9">
    <source>
        <dbReference type="SAM" id="MobiDB-lite"/>
    </source>
</evidence>
<dbReference type="InterPro" id="IPR051906">
    <property type="entry name" value="TolC-like"/>
</dbReference>
<protein>
    <submittedName>
        <fullName evidence="11">TolC family protein</fullName>
    </submittedName>
</protein>
<evidence type="ECO:0000313" key="11">
    <source>
        <dbReference type="EMBL" id="MCL6698540.1"/>
    </source>
</evidence>
<dbReference type="PANTHER" id="PTHR30026:SF22">
    <property type="entry name" value="OUTER MEMBRANE EFFLUX PROTEIN"/>
    <property type="match status" value="1"/>
</dbReference>
<keyword evidence="4" id="KW-1134">Transmembrane beta strand</keyword>
<evidence type="ECO:0000256" key="4">
    <source>
        <dbReference type="ARBA" id="ARBA00022452"/>
    </source>
</evidence>
<dbReference type="EMBL" id="JAMGBA010000002">
    <property type="protein sequence ID" value="MCL6698540.1"/>
    <property type="molecule type" value="Genomic_DNA"/>
</dbReference>
<evidence type="ECO:0000256" key="1">
    <source>
        <dbReference type="ARBA" id="ARBA00004442"/>
    </source>
</evidence>
<reference evidence="11 12" key="1">
    <citation type="submission" date="2022-05" db="EMBL/GenBank/DDBJ databases">
        <authorList>
            <person name="Jo J.-H."/>
            <person name="Im W.-T."/>
        </authorList>
    </citation>
    <scope>NUCLEOTIDE SEQUENCE [LARGE SCALE GENOMIC DNA]</scope>
    <source>
        <strain evidence="11 12">NSE70-1</strain>
    </source>
</reference>
<gene>
    <name evidence="11" type="ORF">LZ496_07045</name>
</gene>
<dbReference type="PANTHER" id="PTHR30026">
    <property type="entry name" value="OUTER MEMBRANE PROTEIN TOLC"/>
    <property type="match status" value="1"/>
</dbReference>
<dbReference type="Proteomes" id="UP001203410">
    <property type="component" value="Unassembled WGS sequence"/>
</dbReference>
<feature type="signal peptide" evidence="10">
    <location>
        <begin position="1"/>
        <end position="23"/>
    </location>
</feature>
<keyword evidence="8" id="KW-0175">Coiled coil</keyword>
<dbReference type="Gene3D" id="1.20.1600.10">
    <property type="entry name" value="Outer membrane efflux proteins (OEP)"/>
    <property type="match status" value="1"/>
</dbReference>
<evidence type="ECO:0000256" key="3">
    <source>
        <dbReference type="ARBA" id="ARBA00022448"/>
    </source>
</evidence>
<comment type="similarity">
    <text evidence="2">Belongs to the outer membrane factor (OMF) (TC 1.B.17) family.</text>
</comment>
<evidence type="ECO:0000256" key="8">
    <source>
        <dbReference type="SAM" id="Coils"/>
    </source>
</evidence>
<organism evidence="11 12">
    <name type="scientific">Sphingomonas caseinilyticus</name>
    <dbReference type="NCBI Taxonomy" id="2908205"/>
    <lineage>
        <taxon>Bacteria</taxon>
        <taxon>Pseudomonadati</taxon>
        <taxon>Pseudomonadota</taxon>
        <taxon>Alphaproteobacteria</taxon>
        <taxon>Sphingomonadales</taxon>
        <taxon>Sphingomonadaceae</taxon>
        <taxon>Sphingomonas</taxon>
    </lineage>
</organism>
<feature type="coiled-coil region" evidence="8">
    <location>
        <begin position="184"/>
        <end position="211"/>
    </location>
</feature>
<evidence type="ECO:0000256" key="6">
    <source>
        <dbReference type="ARBA" id="ARBA00023136"/>
    </source>
</evidence>
<feature type="compositionally biased region" description="Pro residues" evidence="9">
    <location>
        <begin position="462"/>
        <end position="480"/>
    </location>
</feature>
<feature type="chain" id="PRO_5046349119" evidence="10">
    <location>
        <begin position="24"/>
        <end position="480"/>
    </location>
</feature>
<evidence type="ECO:0000256" key="2">
    <source>
        <dbReference type="ARBA" id="ARBA00007613"/>
    </source>
</evidence>
<keyword evidence="6" id="KW-0472">Membrane</keyword>
<dbReference type="Pfam" id="PF02321">
    <property type="entry name" value="OEP"/>
    <property type="match status" value="2"/>
</dbReference>
<dbReference type="InterPro" id="IPR003423">
    <property type="entry name" value="OMP_efflux"/>
</dbReference>
<evidence type="ECO:0000256" key="10">
    <source>
        <dbReference type="SAM" id="SignalP"/>
    </source>
</evidence>
<evidence type="ECO:0000256" key="5">
    <source>
        <dbReference type="ARBA" id="ARBA00022692"/>
    </source>
</evidence>
<accession>A0ABT0RU44</accession>
<comment type="subcellular location">
    <subcellularLocation>
        <location evidence="1">Cell outer membrane</location>
    </subcellularLocation>
</comment>
<evidence type="ECO:0000313" key="12">
    <source>
        <dbReference type="Proteomes" id="UP001203410"/>
    </source>
</evidence>